<sequence>MRGSSAGTLGPHAKKQDGATAYIYTRPNFHFKPETGPIALGNIIADPLRPHRALTTVDVTTLQTAYPRIETFTEYERSITRGNSHDVSMSVWGQFLSSASAKISGSRGSDVQSTYTMDSLQAMFFVNDPALEEIQSRLKNPMVQAVMKGGRIPGLRTPVYMVTGLMVAKGFSADMTNTQRRSGEVELSGNAPSPVGQVGAVVDLTRSTSTQKADQWKAGEDIVFAYQLLKIEIKGWKGNRISYDELRHQNAFLSNDDDDDDDEEDTDSEEGGEGLGEVVTSSIRAGNLPSGPETGAITVTEVGEDHHPVSCISST</sequence>
<dbReference type="AlphaFoldDB" id="A0A319DSH5"/>
<name>A0A319DSH5_9EURO</name>
<reference evidence="2 3" key="1">
    <citation type="submission" date="2018-02" db="EMBL/GenBank/DDBJ databases">
        <title>The genomes of Aspergillus section Nigri reveals drivers in fungal speciation.</title>
        <authorList>
            <consortium name="DOE Joint Genome Institute"/>
            <person name="Vesth T.C."/>
            <person name="Nybo J."/>
            <person name="Theobald S."/>
            <person name="Brandl J."/>
            <person name="Frisvad J.C."/>
            <person name="Nielsen K.F."/>
            <person name="Lyhne E.K."/>
            <person name="Kogle M.E."/>
            <person name="Kuo A."/>
            <person name="Riley R."/>
            <person name="Clum A."/>
            <person name="Nolan M."/>
            <person name="Lipzen A."/>
            <person name="Salamov A."/>
            <person name="Henrissat B."/>
            <person name="Wiebenga A."/>
            <person name="De vries R.P."/>
            <person name="Grigoriev I.V."/>
            <person name="Mortensen U.H."/>
            <person name="Andersen M.R."/>
            <person name="Baker S.E."/>
        </authorList>
    </citation>
    <scope>NUCLEOTIDE SEQUENCE [LARGE SCALE GENOMIC DNA]</scope>
    <source>
        <strain evidence="2 3">CBS 707.79</strain>
    </source>
</reference>
<keyword evidence="3" id="KW-1185">Reference proteome</keyword>
<dbReference type="EMBL" id="KZ825958">
    <property type="protein sequence ID" value="PYH91048.1"/>
    <property type="molecule type" value="Genomic_DNA"/>
</dbReference>
<dbReference type="Proteomes" id="UP000247810">
    <property type="component" value="Unassembled WGS sequence"/>
</dbReference>
<evidence type="ECO:0000313" key="2">
    <source>
        <dbReference type="EMBL" id="PYH91048.1"/>
    </source>
</evidence>
<proteinExistence type="predicted"/>
<dbReference type="VEuPathDB" id="FungiDB:BO71DRAFT_486574"/>
<accession>A0A319DSH5</accession>
<protein>
    <submittedName>
        <fullName evidence="2">Uncharacterized protein</fullName>
    </submittedName>
</protein>
<gene>
    <name evidence="2" type="ORF">BO71DRAFT_486574</name>
</gene>
<evidence type="ECO:0000313" key="3">
    <source>
        <dbReference type="Proteomes" id="UP000247810"/>
    </source>
</evidence>
<dbReference type="OrthoDB" id="4500473at2759"/>
<organism evidence="2 3">
    <name type="scientific">Aspergillus ellipticus CBS 707.79</name>
    <dbReference type="NCBI Taxonomy" id="1448320"/>
    <lineage>
        <taxon>Eukaryota</taxon>
        <taxon>Fungi</taxon>
        <taxon>Dikarya</taxon>
        <taxon>Ascomycota</taxon>
        <taxon>Pezizomycotina</taxon>
        <taxon>Eurotiomycetes</taxon>
        <taxon>Eurotiomycetidae</taxon>
        <taxon>Eurotiales</taxon>
        <taxon>Aspergillaceae</taxon>
        <taxon>Aspergillus</taxon>
        <taxon>Aspergillus subgen. Circumdati</taxon>
    </lineage>
</organism>
<feature type="compositionally biased region" description="Acidic residues" evidence="1">
    <location>
        <begin position="255"/>
        <end position="272"/>
    </location>
</feature>
<evidence type="ECO:0000256" key="1">
    <source>
        <dbReference type="SAM" id="MobiDB-lite"/>
    </source>
</evidence>
<feature type="region of interest" description="Disordered" evidence="1">
    <location>
        <begin position="252"/>
        <end position="315"/>
    </location>
</feature>
<dbReference type="STRING" id="1448320.A0A319DSH5"/>